<gene>
    <name evidence="2" type="ORF">GCM10014713_28530</name>
</gene>
<protein>
    <submittedName>
        <fullName evidence="2">Uncharacterized protein</fullName>
    </submittedName>
</protein>
<reference evidence="2" key="2">
    <citation type="submission" date="2020-09" db="EMBL/GenBank/DDBJ databases">
        <authorList>
            <person name="Sun Q."/>
            <person name="Ohkuma M."/>
        </authorList>
    </citation>
    <scope>NUCLEOTIDE SEQUENCE</scope>
    <source>
        <strain evidence="2">JCM 3172</strain>
    </source>
</reference>
<dbReference type="RefSeq" id="WP_229832942.1">
    <property type="nucleotide sequence ID" value="NZ_BMQQ01000009.1"/>
</dbReference>
<keyword evidence="1" id="KW-0812">Transmembrane</keyword>
<accession>A0A918H4F2</accession>
<keyword evidence="1" id="KW-1133">Transmembrane helix</keyword>
<organism evidence="2 3">
    <name type="scientific">Streptomyces purpureus</name>
    <dbReference type="NCBI Taxonomy" id="1951"/>
    <lineage>
        <taxon>Bacteria</taxon>
        <taxon>Bacillati</taxon>
        <taxon>Actinomycetota</taxon>
        <taxon>Actinomycetes</taxon>
        <taxon>Kitasatosporales</taxon>
        <taxon>Streptomycetaceae</taxon>
        <taxon>Streptomyces</taxon>
    </lineage>
</organism>
<feature type="transmembrane region" description="Helical" evidence="1">
    <location>
        <begin position="67"/>
        <end position="88"/>
    </location>
</feature>
<sequence>MKRPKNSVTSAMSAKRVESLIRHADPLPPGAAEAGLSPRAVAELGALVGGARPPAGTVARPRRRRGVLIAAVACGAAAAVAAIAVFAAGGPDGPGPGGGLVADEPHYPSTAELEGAADLIVRAKLGAGTERTTDDITSTVAPAEVLATAKGTVPGGQVTVSYTPPGSGPETAALEAGREYVFLLEHQDDGRYTLVNTAQGAYGVSGGKAVPSEGNEVALSPAALKALRLTG</sequence>
<evidence type="ECO:0000313" key="2">
    <source>
        <dbReference type="EMBL" id="GGT33281.1"/>
    </source>
</evidence>
<dbReference type="EMBL" id="BMQQ01000009">
    <property type="protein sequence ID" value="GGT33281.1"/>
    <property type="molecule type" value="Genomic_DNA"/>
</dbReference>
<evidence type="ECO:0000256" key="1">
    <source>
        <dbReference type="SAM" id="Phobius"/>
    </source>
</evidence>
<evidence type="ECO:0000313" key="3">
    <source>
        <dbReference type="Proteomes" id="UP000619486"/>
    </source>
</evidence>
<name>A0A918H4F2_9ACTN</name>
<proteinExistence type="predicted"/>
<reference evidence="2" key="1">
    <citation type="journal article" date="2014" name="Int. J. Syst. Evol. Microbiol.">
        <title>Complete genome sequence of Corynebacterium casei LMG S-19264T (=DSM 44701T), isolated from a smear-ripened cheese.</title>
        <authorList>
            <consortium name="US DOE Joint Genome Institute (JGI-PGF)"/>
            <person name="Walter F."/>
            <person name="Albersmeier A."/>
            <person name="Kalinowski J."/>
            <person name="Ruckert C."/>
        </authorList>
    </citation>
    <scope>NUCLEOTIDE SEQUENCE</scope>
    <source>
        <strain evidence="2">JCM 3172</strain>
    </source>
</reference>
<dbReference type="AlphaFoldDB" id="A0A918H4F2"/>
<comment type="caution">
    <text evidence="2">The sequence shown here is derived from an EMBL/GenBank/DDBJ whole genome shotgun (WGS) entry which is preliminary data.</text>
</comment>
<dbReference type="Proteomes" id="UP000619486">
    <property type="component" value="Unassembled WGS sequence"/>
</dbReference>
<keyword evidence="1" id="KW-0472">Membrane</keyword>
<keyword evidence="3" id="KW-1185">Reference proteome</keyword>